<feature type="transmembrane region" description="Helical" evidence="1">
    <location>
        <begin position="16"/>
        <end position="35"/>
    </location>
</feature>
<evidence type="ECO:0000256" key="1">
    <source>
        <dbReference type="SAM" id="Phobius"/>
    </source>
</evidence>
<accession>J9I082</accession>
<proteinExistence type="predicted"/>
<reference evidence="2" key="2">
    <citation type="journal article" date="2007" name="Science">
        <title>Genome sequence of Aedes aegypti, a major arbovirus vector.</title>
        <authorList>
            <person name="Nene V."/>
            <person name="Wortman J.R."/>
            <person name="Lawson D."/>
            <person name="Haas B."/>
            <person name="Kodira C."/>
            <person name="Tu Z.J."/>
            <person name="Loftus B."/>
            <person name="Xi Z."/>
            <person name="Megy K."/>
            <person name="Grabherr M."/>
            <person name="Ren Q."/>
            <person name="Zdobnov E.M."/>
            <person name="Lobo N.F."/>
            <person name="Campbell K.S."/>
            <person name="Brown S.E."/>
            <person name="Bonaldo M.F."/>
            <person name="Zhu J."/>
            <person name="Sinkins S.P."/>
            <person name="Hogenkamp D.G."/>
            <person name="Amedeo P."/>
            <person name="Arensburger P."/>
            <person name="Atkinson P.W."/>
            <person name="Bidwell S."/>
            <person name="Biedler J."/>
            <person name="Birney E."/>
            <person name="Bruggner R.V."/>
            <person name="Costas J."/>
            <person name="Coy M.R."/>
            <person name="Crabtree J."/>
            <person name="Crawford M."/>
            <person name="Debruyn B."/>
            <person name="Decaprio D."/>
            <person name="Eiglmeier K."/>
            <person name="Eisenstadt E."/>
            <person name="El-Dorry H."/>
            <person name="Gelbart W.M."/>
            <person name="Gomes S.L."/>
            <person name="Hammond M."/>
            <person name="Hannick L.I."/>
            <person name="Hogan J.R."/>
            <person name="Holmes M.H."/>
            <person name="Jaffe D."/>
            <person name="Johnston J.S."/>
            <person name="Kennedy R.C."/>
            <person name="Koo H."/>
            <person name="Kravitz S."/>
            <person name="Kriventseva E.V."/>
            <person name="Kulp D."/>
            <person name="Labutti K."/>
            <person name="Lee E."/>
            <person name="Li S."/>
            <person name="Lovin D.D."/>
            <person name="Mao C."/>
            <person name="Mauceli E."/>
            <person name="Menck C.F."/>
            <person name="Miller J.R."/>
            <person name="Montgomery P."/>
            <person name="Mori A."/>
            <person name="Nascimento A.L."/>
            <person name="Naveira H.F."/>
            <person name="Nusbaum C."/>
            <person name="O'leary S."/>
            <person name="Orvis J."/>
            <person name="Pertea M."/>
            <person name="Quesneville H."/>
            <person name="Reidenbach K.R."/>
            <person name="Rogers Y.H."/>
            <person name="Roth C.W."/>
            <person name="Schneider J.R."/>
            <person name="Schatz M."/>
            <person name="Shumway M."/>
            <person name="Stanke M."/>
            <person name="Stinson E.O."/>
            <person name="Tubio J.M."/>
            <person name="Vanzee J.P."/>
            <person name="Verjovski-Almeida S."/>
            <person name="Werner D."/>
            <person name="White O."/>
            <person name="Wyder S."/>
            <person name="Zeng Q."/>
            <person name="Zhao Q."/>
            <person name="Zhao Y."/>
            <person name="Hill C.A."/>
            <person name="Raikhel A.S."/>
            <person name="Soares M.B."/>
            <person name="Knudson D.L."/>
            <person name="Lee N.H."/>
            <person name="Galagan J."/>
            <person name="Salzberg S.L."/>
            <person name="Paulsen I.T."/>
            <person name="Dimopoulos G."/>
            <person name="Collins F.H."/>
            <person name="Birren B."/>
            <person name="Fraser-Liggett C.M."/>
            <person name="Severson D.W."/>
        </authorList>
    </citation>
    <scope>NUCLEOTIDE SEQUENCE [LARGE SCALE GENOMIC DNA]</scope>
    <source>
        <strain evidence="2">Liverpool</strain>
    </source>
</reference>
<reference evidence="2" key="3">
    <citation type="submission" date="2012-09" db="EMBL/GenBank/DDBJ databases">
        <authorList>
            <consortium name="VectorBase"/>
        </authorList>
    </citation>
    <scope>NUCLEOTIDE SEQUENCE</scope>
    <source>
        <strain evidence="2">Liverpool</strain>
    </source>
</reference>
<reference evidence="2" key="1">
    <citation type="submission" date="2005-10" db="EMBL/GenBank/DDBJ databases">
        <authorList>
            <person name="Loftus B.J."/>
            <person name="Nene V.M."/>
            <person name="Hannick L.I."/>
            <person name="Bidwell S."/>
            <person name="Haas B."/>
            <person name="Amedeo P."/>
            <person name="Orvis J."/>
            <person name="Wortman J.R."/>
            <person name="White O.R."/>
            <person name="Salzberg S."/>
            <person name="Shumway M."/>
            <person name="Koo H."/>
            <person name="Zhao Y."/>
            <person name="Holmes M."/>
            <person name="Miller J."/>
            <person name="Schatz M."/>
            <person name="Pop M."/>
            <person name="Pai G."/>
            <person name="Utterback T."/>
            <person name="Rogers Y.-H."/>
            <person name="Kravitz S."/>
            <person name="Fraser C.M."/>
        </authorList>
    </citation>
    <scope>NUCLEOTIDE SEQUENCE</scope>
    <source>
        <strain evidence="2">Liverpool</strain>
    </source>
</reference>
<sequence>MVRIFSQSSLECPIHLSWLLSFVVVIVVVPAIDVVDVATASSGKWQLSSVLLATLLLPLSIAFFLHTGLPSTPFVG</sequence>
<evidence type="ECO:0000313" key="2">
    <source>
        <dbReference type="EMBL" id="EJY58150.1"/>
    </source>
</evidence>
<dbReference type="Proteomes" id="UP000682892">
    <property type="component" value="Unassembled WGS sequence"/>
</dbReference>
<keyword evidence="1" id="KW-0472">Membrane</keyword>
<evidence type="ECO:0000313" key="3">
    <source>
        <dbReference type="Proteomes" id="UP000682892"/>
    </source>
</evidence>
<organism evidence="2 3">
    <name type="scientific">Aedes aegypti</name>
    <name type="common">Yellowfever mosquito</name>
    <name type="synonym">Culex aegypti</name>
    <dbReference type="NCBI Taxonomy" id="7159"/>
    <lineage>
        <taxon>Eukaryota</taxon>
        <taxon>Metazoa</taxon>
        <taxon>Ecdysozoa</taxon>
        <taxon>Arthropoda</taxon>
        <taxon>Hexapoda</taxon>
        <taxon>Insecta</taxon>
        <taxon>Pterygota</taxon>
        <taxon>Neoptera</taxon>
        <taxon>Endopterygota</taxon>
        <taxon>Diptera</taxon>
        <taxon>Nematocera</taxon>
        <taxon>Culicoidea</taxon>
        <taxon>Culicidae</taxon>
        <taxon>Culicinae</taxon>
        <taxon>Aedini</taxon>
        <taxon>Aedes</taxon>
        <taxon>Stegomyia</taxon>
    </lineage>
</organism>
<name>J9I082_AEDAE</name>
<dbReference type="HOGENOM" id="CLU_2656437_0_0_1"/>
<gene>
    <name evidence="2" type="ORF">AaeL_AAEL017321</name>
</gene>
<keyword evidence="1" id="KW-1133">Transmembrane helix</keyword>
<dbReference type="EMBL" id="CH477403">
    <property type="protein sequence ID" value="EJY58150.1"/>
    <property type="molecule type" value="Genomic_DNA"/>
</dbReference>
<protein>
    <submittedName>
        <fullName evidence="2">AAEL017321-PA</fullName>
    </submittedName>
</protein>
<feature type="transmembrane region" description="Helical" evidence="1">
    <location>
        <begin position="47"/>
        <end position="66"/>
    </location>
</feature>
<dbReference type="AlphaFoldDB" id="J9I082"/>
<dbReference type="PaxDb" id="7159-AAEL017321-PA"/>
<keyword evidence="1" id="KW-0812">Transmembrane</keyword>